<keyword evidence="5 7" id="KW-0802">TPR repeat</keyword>
<keyword evidence="12" id="KW-1185">Reference proteome</keyword>
<dbReference type="RefSeq" id="WP_163107356.1">
    <property type="nucleotide sequence ID" value="NZ_JAAAWO010000012.1"/>
</dbReference>
<proteinExistence type="predicted"/>
<protein>
    <submittedName>
        <fullName evidence="11">Cellulose synthase</fullName>
    </submittedName>
</protein>
<evidence type="ECO:0000256" key="2">
    <source>
        <dbReference type="ARBA" id="ARBA00005186"/>
    </source>
</evidence>
<evidence type="ECO:0000313" key="11">
    <source>
        <dbReference type="EMBL" id="NDW16772.1"/>
    </source>
</evidence>
<dbReference type="EMBL" id="JAAAWO010000012">
    <property type="protein sequence ID" value="NDW16772.1"/>
    <property type="molecule type" value="Genomic_DNA"/>
</dbReference>
<evidence type="ECO:0000259" key="10">
    <source>
        <dbReference type="Pfam" id="PF05420"/>
    </source>
</evidence>
<dbReference type="Gene3D" id="1.25.40.10">
    <property type="entry name" value="Tetratricopeptide repeat domain"/>
    <property type="match status" value="1"/>
</dbReference>
<keyword evidence="3 9" id="KW-0732">Signal</keyword>
<feature type="region of interest" description="Disordered" evidence="8">
    <location>
        <begin position="98"/>
        <end position="144"/>
    </location>
</feature>
<organism evidence="11 12">
    <name type="scientific">Alteromonas genovensis</name>
    <dbReference type="NCBI Taxonomy" id="471225"/>
    <lineage>
        <taxon>Bacteria</taxon>
        <taxon>Pseudomonadati</taxon>
        <taxon>Pseudomonadota</taxon>
        <taxon>Gammaproteobacteria</taxon>
        <taxon>Alteromonadales</taxon>
        <taxon>Alteromonadaceae</taxon>
        <taxon>Alteromonas/Salinimonas group</taxon>
        <taxon>Alteromonas</taxon>
    </lineage>
</organism>
<evidence type="ECO:0000256" key="4">
    <source>
        <dbReference type="ARBA" id="ARBA00022737"/>
    </source>
</evidence>
<evidence type="ECO:0000256" key="3">
    <source>
        <dbReference type="ARBA" id="ARBA00022729"/>
    </source>
</evidence>
<dbReference type="InterPro" id="IPR019734">
    <property type="entry name" value="TPR_rpt"/>
</dbReference>
<dbReference type="InterPro" id="IPR008410">
    <property type="entry name" value="BCSC_C"/>
</dbReference>
<comment type="caution">
    <text evidence="11">The sequence shown here is derived from an EMBL/GenBank/DDBJ whole genome shotgun (WGS) entry which is preliminary data.</text>
</comment>
<dbReference type="UniPathway" id="UPA00694"/>
<comment type="function">
    <text evidence="1">Required for maximal bacterial cellulose synthesis.</text>
</comment>
<dbReference type="PROSITE" id="PS50005">
    <property type="entry name" value="TPR"/>
    <property type="match status" value="1"/>
</dbReference>
<evidence type="ECO:0000256" key="6">
    <source>
        <dbReference type="ARBA" id="ARBA00022916"/>
    </source>
</evidence>
<dbReference type="InterPro" id="IPR011990">
    <property type="entry name" value="TPR-like_helical_dom_sf"/>
</dbReference>
<dbReference type="SUPFAM" id="SSF48452">
    <property type="entry name" value="TPR-like"/>
    <property type="match status" value="1"/>
</dbReference>
<dbReference type="GO" id="GO:0019867">
    <property type="term" value="C:outer membrane"/>
    <property type="evidence" value="ECO:0007669"/>
    <property type="project" value="InterPro"/>
</dbReference>
<gene>
    <name evidence="11" type="ORF">GTQ48_14765</name>
</gene>
<accession>A0A6N9TJW5</accession>
<feature type="compositionally biased region" description="Polar residues" evidence="8">
    <location>
        <begin position="132"/>
        <end position="141"/>
    </location>
</feature>
<feature type="compositionally biased region" description="Basic and acidic residues" evidence="8">
    <location>
        <begin position="116"/>
        <end position="130"/>
    </location>
</feature>
<sequence>MTINSRLFLFFLLKLVMLAALAPHMAHGQSKTTYEERKLGFDAFDESQPDVTGLWFHIEQGQKSLANDEYGRLRYQYPSWQPSKPLQNALDRLNNLSRAKQGASQQGAGQQGASRQKSDRQTASSEKELVSNEPSSESNAPKSPLAIFAEKTPQARRQISNTEFNKLVALAEKENQPNFYLLMGWAAIDRGQLNLARTQFDSTLVLSPNEVQRRSAQQGLETITTFIVNSAIQQRDIEQLARLLASGKSNKDGGADASLITSLVEGSAWRKYNEDAYSEAYELFVLSQNADGQYLSLSAQQKHAMARELACSIDTERFLRRCADGLAQQQLYFYENGDYKSSIKTAQQLGDIRALTLDELTLLGWAAAKYGDGETATLAFEKVLKQNPDDDVIAGELVRLNSNNRLKLNQLASAFPVVNTRRQAQVNSSAWPRKQFLLSYINADTRSTTAQTKDAFSVVSGITTRSRSGQSGLGNFDVLTSYIGIGDIYKGWQWRVFLDYKQFYSGAAQSGAWLGDDLLGDGVRSAVSNNITGFEDKGLRADIAYQDVGFNFYVNVEYGMFDQPVNADITGQISATWFLPKLTLATTLFRYPKEDSMLSQTGSFNARNEDAWGYVLEEGIRGLAAYELAPRWSVAGTFQVSTMAGETVDSNSALSVRGDVSYDIATDVSDMLDYWRVGPFASYSGYKHNRSGFTYGNGGYFSPNYFISLGLYSELLSLEALNWQLKLSNSIALSRLEQTADSRFPLIASPDIESDADPSVALPYSETTGLSGNFLAEAQYRIGSDWIVAGYMSKAFAVEYQAFEAGIQLRWRGGEGRGVTSDELLLSSPRLRGFAL</sequence>
<dbReference type="Pfam" id="PF05420">
    <property type="entry name" value="BCSC_C"/>
    <property type="match status" value="1"/>
</dbReference>
<evidence type="ECO:0000256" key="1">
    <source>
        <dbReference type="ARBA" id="ARBA00003476"/>
    </source>
</evidence>
<name>A0A6N9TJW5_9ALTE</name>
<feature type="chain" id="PRO_5027010794" evidence="9">
    <location>
        <begin position="23"/>
        <end position="836"/>
    </location>
</feature>
<feature type="domain" description="Cellulose synthase operon C C-terminal" evidence="10">
    <location>
        <begin position="536"/>
        <end position="811"/>
    </location>
</feature>
<feature type="repeat" description="TPR" evidence="7">
    <location>
        <begin position="357"/>
        <end position="390"/>
    </location>
</feature>
<keyword evidence="4" id="KW-0677">Repeat</keyword>
<evidence type="ECO:0000256" key="7">
    <source>
        <dbReference type="PROSITE-ProRule" id="PRU00339"/>
    </source>
</evidence>
<feature type="compositionally biased region" description="Low complexity" evidence="8">
    <location>
        <begin position="98"/>
        <end position="115"/>
    </location>
</feature>
<comment type="pathway">
    <text evidence="2">Glycan metabolism; bacterial cellulose biosynthesis.</text>
</comment>
<evidence type="ECO:0000256" key="5">
    <source>
        <dbReference type="ARBA" id="ARBA00022803"/>
    </source>
</evidence>
<dbReference type="GO" id="GO:0030244">
    <property type="term" value="P:cellulose biosynthetic process"/>
    <property type="evidence" value="ECO:0007669"/>
    <property type="project" value="UniProtKB-KW"/>
</dbReference>
<keyword evidence="6" id="KW-0135">Cellulose biosynthesis</keyword>
<reference evidence="11 12" key="1">
    <citation type="submission" date="2020-01" db="EMBL/GenBank/DDBJ databases">
        <title>Genomes of bacteria type strains.</title>
        <authorList>
            <person name="Chen J."/>
            <person name="Zhu S."/>
            <person name="Yang J."/>
        </authorList>
    </citation>
    <scope>NUCLEOTIDE SEQUENCE [LARGE SCALE GENOMIC DNA]</scope>
    <source>
        <strain evidence="11 12">LMG 24078</strain>
    </source>
</reference>
<evidence type="ECO:0000256" key="9">
    <source>
        <dbReference type="SAM" id="SignalP"/>
    </source>
</evidence>
<feature type="signal peptide" evidence="9">
    <location>
        <begin position="1"/>
        <end position="22"/>
    </location>
</feature>
<evidence type="ECO:0000313" key="12">
    <source>
        <dbReference type="Proteomes" id="UP000471381"/>
    </source>
</evidence>
<evidence type="ECO:0000256" key="8">
    <source>
        <dbReference type="SAM" id="MobiDB-lite"/>
    </source>
</evidence>
<dbReference type="AlphaFoldDB" id="A0A6N9TJW5"/>
<dbReference type="Proteomes" id="UP000471381">
    <property type="component" value="Unassembled WGS sequence"/>
</dbReference>